<dbReference type="SUPFAM" id="SSF53098">
    <property type="entry name" value="Ribonuclease H-like"/>
    <property type="match status" value="1"/>
</dbReference>
<dbReference type="Proteomes" id="UP001516400">
    <property type="component" value="Unassembled WGS sequence"/>
</dbReference>
<evidence type="ECO:0000313" key="1">
    <source>
        <dbReference type="EMBL" id="KAL3281292.1"/>
    </source>
</evidence>
<sequence length="118" mass="13252">MQSSRSTDKDNANISSASTTCISQVLHINQEKESLWEVHDNTSSQTETTETEEDIKHSLKEKIQSYLSKTLLERKTDINSYWKSSPFPILRSAVLKYLSAPPTSVPSEQLPNILGPSQ</sequence>
<keyword evidence="2" id="KW-1185">Reference proteome</keyword>
<dbReference type="AlphaFoldDB" id="A0ABD2NS66"/>
<comment type="caution">
    <text evidence="1">The sequence shown here is derived from an EMBL/GenBank/DDBJ whole genome shotgun (WGS) entry which is preliminary data.</text>
</comment>
<reference evidence="1 2" key="1">
    <citation type="journal article" date="2021" name="BMC Biol.">
        <title>Horizontally acquired antibacterial genes associated with adaptive radiation of ladybird beetles.</title>
        <authorList>
            <person name="Li H.S."/>
            <person name="Tang X.F."/>
            <person name="Huang Y.H."/>
            <person name="Xu Z.Y."/>
            <person name="Chen M.L."/>
            <person name="Du X.Y."/>
            <person name="Qiu B.Y."/>
            <person name="Chen P.T."/>
            <person name="Zhang W."/>
            <person name="Slipinski A."/>
            <person name="Escalona H.E."/>
            <person name="Waterhouse R.M."/>
            <person name="Zwick A."/>
            <person name="Pang H."/>
        </authorList>
    </citation>
    <scope>NUCLEOTIDE SEQUENCE [LARGE SCALE GENOMIC DNA]</scope>
    <source>
        <strain evidence="1">SYSU2018</strain>
    </source>
</reference>
<protein>
    <submittedName>
        <fullName evidence="1">Uncharacterized protein</fullName>
    </submittedName>
</protein>
<gene>
    <name evidence="1" type="ORF">HHI36_004505</name>
</gene>
<organism evidence="1 2">
    <name type="scientific">Cryptolaemus montrouzieri</name>
    <dbReference type="NCBI Taxonomy" id="559131"/>
    <lineage>
        <taxon>Eukaryota</taxon>
        <taxon>Metazoa</taxon>
        <taxon>Ecdysozoa</taxon>
        <taxon>Arthropoda</taxon>
        <taxon>Hexapoda</taxon>
        <taxon>Insecta</taxon>
        <taxon>Pterygota</taxon>
        <taxon>Neoptera</taxon>
        <taxon>Endopterygota</taxon>
        <taxon>Coleoptera</taxon>
        <taxon>Polyphaga</taxon>
        <taxon>Cucujiformia</taxon>
        <taxon>Coccinelloidea</taxon>
        <taxon>Coccinellidae</taxon>
        <taxon>Scymninae</taxon>
        <taxon>Scymnini</taxon>
        <taxon>Cryptolaemus</taxon>
    </lineage>
</organism>
<accession>A0ABD2NS66</accession>
<evidence type="ECO:0000313" key="2">
    <source>
        <dbReference type="Proteomes" id="UP001516400"/>
    </source>
</evidence>
<dbReference type="InterPro" id="IPR012337">
    <property type="entry name" value="RNaseH-like_sf"/>
</dbReference>
<dbReference type="EMBL" id="JABFTP020000144">
    <property type="protein sequence ID" value="KAL3281292.1"/>
    <property type="molecule type" value="Genomic_DNA"/>
</dbReference>
<proteinExistence type="predicted"/>
<name>A0ABD2NS66_9CUCU</name>